<dbReference type="KEGG" id="gfe:Gferi_01415"/>
<reference evidence="1 2" key="1">
    <citation type="submission" date="2016-09" db="EMBL/GenBank/DDBJ databases">
        <title>Genomic analysis reveals versatility of anaerobic energy metabolism of Geosporobacter ferrireducens IRF9 of phylum Firmicutes.</title>
        <authorList>
            <person name="Kim S.-J."/>
        </authorList>
    </citation>
    <scope>NUCLEOTIDE SEQUENCE [LARGE SCALE GENOMIC DNA]</scope>
    <source>
        <strain evidence="1 2">IRF9</strain>
    </source>
</reference>
<dbReference type="AlphaFoldDB" id="A0A1D8GPZ4"/>
<name>A0A1D8GPZ4_9FIRM</name>
<evidence type="ECO:0000313" key="2">
    <source>
        <dbReference type="Proteomes" id="UP000095743"/>
    </source>
</evidence>
<organism evidence="1 2">
    <name type="scientific">Geosporobacter ferrireducens</name>
    <dbReference type="NCBI Taxonomy" id="1424294"/>
    <lineage>
        <taxon>Bacteria</taxon>
        <taxon>Bacillati</taxon>
        <taxon>Bacillota</taxon>
        <taxon>Clostridia</taxon>
        <taxon>Peptostreptococcales</taxon>
        <taxon>Thermotaleaceae</taxon>
        <taxon>Geosporobacter</taxon>
    </lineage>
</organism>
<dbReference type="EMBL" id="CP017269">
    <property type="protein sequence ID" value="AOT72938.1"/>
    <property type="molecule type" value="Genomic_DNA"/>
</dbReference>
<dbReference type="STRING" id="1424294.Gferi_01415"/>
<keyword evidence="2" id="KW-1185">Reference proteome</keyword>
<gene>
    <name evidence="1" type="ORF">Gferi_01415</name>
</gene>
<accession>A0A1D8GPZ4</accession>
<protein>
    <submittedName>
        <fullName evidence="1">Uncharacterized protein</fullName>
    </submittedName>
</protein>
<sequence length="112" mass="12986">MLKKPSTKIGNQQPWQEEAKTLFFQEGLKIGKIAETLGVTRKTISTYLTKQPGFEEEKVKRKADNQEKRKVYQKSWVKEKRKRVSAEGSFIEAALLKKQHIIDVMVLSADRH</sequence>
<dbReference type="Proteomes" id="UP000095743">
    <property type="component" value="Chromosome"/>
</dbReference>
<proteinExistence type="predicted"/>
<evidence type="ECO:0000313" key="1">
    <source>
        <dbReference type="EMBL" id="AOT72938.1"/>
    </source>
</evidence>
<dbReference type="Gene3D" id="1.10.10.60">
    <property type="entry name" value="Homeodomain-like"/>
    <property type="match status" value="1"/>
</dbReference>